<name>A0A7C2BKX5_9CREN</name>
<dbReference type="AlphaFoldDB" id="A0A7C2BKX5"/>
<evidence type="ECO:0000313" key="2">
    <source>
        <dbReference type="EMBL" id="HEF87574.1"/>
    </source>
</evidence>
<sequence>MGVDIQPGSSPLSSKEPKYSAVILKDGELVASYEDLPLYKVLRLVVEHHVDVIAVDNVFELASSIDKLEKLMELIPHTCKIIQVTMTGGEFVSTRELSKELFGSKTDLTPLKTAYLNAVAAFKGYGSEVQVFSNKTKIIITRGRSVSQGGMSQERYKRSIKAGILQATKEVKKILDENNLEYDMMVKKSRGGLEKSVFIVYAPRESLYGLIKPVSYKNVKIVVKPFKSSPIISNAVPQRPLIMGIDPGMTVGIALVDLDGRPVFAKSWRTIDRYEIISAISSHGKVIIVATDVSNPPELVKKIGALLGAVVYAPERDITVDEKNRIVSELKETYNFPIEDSHARDALVAALKAFRHYSNTILEVKSKLRNIEGVDPYSVISEVIKGRSLSEVLEQVYRKRVEEHSKPVEIERKPSTQLEKDGSSGLKERVRTLEAIVLKLSNDLKEKDKMLKDLETEIRLLRSRKNYDEDYERKISLLEINLANLTRRLEESRVLIETLEKERKWLKDLVVKVSEGDWILLPKASSLNRIVEDELLKDRVRRHKGVFTPELGIIESKTIEFLKSIKGYVATSKEQAVDSRVLRIPVVKTEVLGDLEEYVVLDRSVENTAKEMWKELELIEAFETRSRIRKLIEEYQKSRGFKD</sequence>
<comment type="caution">
    <text evidence="2">The sequence shown here is derived from an EMBL/GenBank/DDBJ whole genome shotgun (WGS) entry which is preliminary data.</text>
</comment>
<organism evidence="2">
    <name type="scientific">Thermosphaera aggregans</name>
    <dbReference type="NCBI Taxonomy" id="54254"/>
    <lineage>
        <taxon>Archaea</taxon>
        <taxon>Thermoproteota</taxon>
        <taxon>Thermoprotei</taxon>
        <taxon>Desulfurococcales</taxon>
        <taxon>Desulfurococcaceae</taxon>
        <taxon>Thermosphaera</taxon>
    </lineage>
</organism>
<protein>
    <submittedName>
        <fullName evidence="2">DUF460 domain-containing protein</fullName>
    </submittedName>
</protein>
<dbReference type="PANTHER" id="PTHR40707">
    <property type="entry name" value="POSSIBLE NUCLEASE OF RNASE H FOLD, RUVC/YQGF FAMILY"/>
    <property type="match status" value="1"/>
</dbReference>
<reference evidence="2" key="1">
    <citation type="journal article" date="2020" name="mSystems">
        <title>Genome- and Community-Level Interaction Insights into Carbon Utilization and Element Cycling Functions of Hydrothermarchaeota in Hydrothermal Sediment.</title>
        <authorList>
            <person name="Zhou Z."/>
            <person name="Liu Y."/>
            <person name="Xu W."/>
            <person name="Pan J."/>
            <person name="Luo Z.H."/>
            <person name="Li M."/>
        </authorList>
    </citation>
    <scope>NUCLEOTIDE SEQUENCE [LARGE SCALE GENOMIC DNA]</scope>
    <source>
        <strain evidence="2">SpSt-23</strain>
    </source>
</reference>
<dbReference type="EMBL" id="DSJT01000023">
    <property type="protein sequence ID" value="HEF87574.1"/>
    <property type="molecule type" value="Genomic_DNA"/>
</dbReference>
<keyword evidence="1" id="KW-0175">Coiled coil</keyword>
<evidence type="ECO:0000256" key="1">
    <source>
        <dbReference type="SAM" id="Coils"/>
    </source>
</evidence>
<accession>A0A7C2BKX5</accession>
<dbReference type="InterPro" id="IPR007408">
    <property type="entry name" value="DUF460"/>
</dbReference>
<gene>
    <name evidence="2" type="ORF">ENP55_04675</name>
</gene>
<dbReference type="Pfam" id="PF04312">
    <property type="entry name" value="DUF460"/>
    <property type="match status" value="1"/>
</dbReference>
<feature type="coiled-coil region" evidence="1">
    <location>
        <begin position="437"/>
        <end position="502"/>
    </location>
</feature>
<proteinExistence type="predicted"/>
<dbReference type="PANTHER" id="PTHR40707:SF1">
    <property type="entry name" value="DUF460 DOMAIN-CONTAINING PROTEIN"/>
    <property type="match status" value="1"/>
</dbReference>